<dbReference type="InterPro" id="IPR024654">
    <property type="entry name" value="Calcineurin-like_PHP_lpxH"/>
</dbReference>
<dbReference type="PANTHER" id="PTHR42850">
    <property type="entry name" value="METALLOPHOSPHOESTERASE"/>
    <property type="match status" value="1"/>
</dbReference>
<name>A0ABR9ZYH3_9FIRM</name>
<gene>
    <name evidence="3" type="ORF">ISU02_20680</name>
</gene>
<evidence type="ECO:0000256" key="1">
    <source>
        <dbReference type="ARBA" id="ARBA00008950"/>
    </source>
</evidence>
<dbReference type="PIRSF" id="PIRSF000883">
    <property type="entry name" value="Pesterase_MJ0912"/>
    <property type="match status" value="1"/>
</dbReference>
<evidence type="ECO:0000259" key="2">
    <source>
        <dbReference type="Pfam" id="PF12850"/>
    </source>
</evidence>
<dbReference type="Pfam" id="PF12850">
    <property type="entry name" value="Metallophos_2"/>
    <property type="match status" value="1"/>
</dbReference>
<comment type="caution">
    <text evidence="3">The sequence shown here is derived from an EMBL/GenBank/DDBJ whole genome shotgun (WGS) entry which is preliminary data.</text>
</comment>
<comment type="similarity">
    <text evidence="1">Belongs to the metallophosphoesterase superfamily. YfcE family.</text>
</comment>
<proteinExistence type="inferred from homology"/>
<dbReference type="RefSeq" id="WP_194703755.1">
    <property type="nucleotide sequence ID" value="NZ_JADKNH010000017.1"/>
</dbReference>
<feature type="domain" description="Calcineurin-like phosphoesterase" evidence="2">
    <location>
        <begin position="3"/>
        <end position="180"/>
    </location>
</feature>
<accession>A0ABR9ZYH3</accession>
<dbReference type="Gene3D" id="3.60.21.10">
    <property type="match status" value="1"/>
</dbReference>
<keyword evidence="4" id="KW-1185">Reference proteome</keyword>
<dbReference type="InterPro" id="IPR011152">
    <property type="entry name" value="Pesterase_MJ0912"/>
</dbReference>
<evidence type="ECO:0000313" key="3">
    <source>
        <dbReference type="EMBL" id="MBF4695516.1"/>
    </source>
</evidence>
<dbReference type="Proteomes" id="UP000614200">
    <property type="component" value="Unassembled WGS sequence"/>
</dbReference>
<sequence length="251" mass="28428">MKKIAVISDIHGNVFALDAVLGDIQSRNIDIVVNLGDVLIGPIDPVSTAKRLMDMKDIINIMGNGDELLLQDKITSSSYDFTKPLLTPEMLEWLGEFKREWVYENILFCHASPQSNHQYLLEEVTSKGIVSKSIEKLQFELRDIIQDYIVCGHSHMCKTVYVSDNKVVINAGSVGLPAYTDEEPLPHFIETLSPFAKYVIITTQNKIINKIEYVEVNYDWNKASEIAKNNSRDDYAYPIKTGLALKEKNRS</sequence>
<dbReference type="PANTHER" id="PTHR42850:SF2">
    <property type="entry name" value="BLL5683 PROTEIN"/>
    <property type="match status" value="1"/>
</dbReference>
<dbReference type="SUPFAM" id="SSF56300">
    <property type="entry name" value="Metallo-dependent phosphatases"/>
    <property type="match status" value="1"/>
</dbReference>
<evidence type="ECO:0000313" key="4">
    <source>
        <dbReference type="Proteomes" id="UP000614200"/>
    </source>
</evidence>
<organism evidence="3 4">
    <name type="scientific">Fusibacter ferrireducens</name>
    <dbReference type="NCBI Taxonomy" id="2785058"/>
    <lineage>
        <taxon>Bacteria</taxon>
        <taxon>Bacillati</taxon>
        <taxon>Bacillota</taxon>
        <taxon>Clostridia</taxon>
        <taxon>Eubacteriales</taxon>
        <taxon>Eubacteriales Family XII. Incertae Sedis</taxon>
        <taxon>Fusibacter</taxon>
    </lineage>
</organism>
<dbReference type="EMBL" id="JADKNH010000017">
    <property type="protein sequence ID" value="MBF4695516.1"/>
    <property type="molecule type" value="Genomic_DNA"/>
</dbReference>
<dbReference type="CDD" id="cd00838">
    <property type="entry name" value="MPP_superfamily"/>
    <property type="match status" value="1"/>
</dbReference>
<protein>
    <submittedName>
        <fullName evidence="3">Metallophosphoesterase family protein</fullName>
    </submittedName>
</protein>
<dbReference type="InterPro" id="IPR050126">
    <property type="entry name" value="Ap4A_hydrolase"/>
</dbReference>
<reference evidence="3 4" key="1">
    <citation type="submission" date="2020-11" db="EMBL/GenBank/DDBJ databases">
        <title>Fusibacter basophilias sp. nov.</title>
        <authorList>
            <person name="Qiu D."/>
        </authorList>
    </citation>
    <scope>NUCLEOTIDE SEQUENCE [LARGE SCALE GENOMIC DNA]</scope>
    <source>
        <strain evidence="3 4">Q10-2</strain>
    </source>
</reference>
<dbReference type="InterPro" id="IPR029052">
    <property type="entry name" value="Metallo-depent_PP-like"/>
</dbReference>